<dbReference type="InterPro" id="IPR003593">
    <property type="entry name" value="AAA+_ATPase"/>
</dbReference>
<dbReference type="PANTHER" id="PTHR10695:SF46">
    <property type="entry name" value="BIFUNCTIONAL COENZYME A SYNTHASE-RELATED"/>
    <property type="match status" value="1"/>
</dbReference>
<dbReference type="RefSeq" id="XP_009164643.1">
    <property type="nucleotide sequence ID" value="XM_009166379.1"/>
</dbReference>
<protein>
    <recommendedName>
        <fullName evidence="3">AAA+ ATPase domain-containing protein</fullName>
    </recommendedName>
</protein>
<dbReference type="GO" id="GO:0015937">
    <property type="term" value="P:coenzyme A biosynthetic process"/>
    <property type="evidence" value="ECO:0007669"/>
    <property type="project" value="InterPro"/>
</dbReference>
<dbReference type="SUPFAM" id="SSF52374">
    <property type="entry name" value="Nucleotidylyl transferase"/>
    <property type="match status" value="1"/>
</dbReference>
<dbReference type="KEGG" id="ovi:T265_02191"/>
<evidence type="ECO:0000313" key="5">
    <source>
        <dbReference type="Proteomes" id="UP000054324"/>
    </source>
</evidence>
<evidence type="ECO:0000256" key="1">
    <source>
        <dbReference type="ARBA" id="ARBA00022741"/>
    </source>
</evidence>
<dbReference type="Proteomes" id="UP000054324">
    <property type="component" value="Unassembled WGS sequence"/>
</dbReference>
<keyword evidence="1" id="KW-0547">Nucleotide-binding</keyword>
<dbReference type="STRING" id="6198.A0A074ZWP2"/>
<dbReference type="OrthoDB" id="330671at2759"/>
<organism evidence="4 5">
    <name type="scientific">Opisthorchis viverrini</name>
    <name type="common">Southeast Asian liver fluke</name>
    <dbReference type="NCBI Taxonomy" id="6198"/>
    <lineage>
        <taxon>Eukaryota</taxon>
        <taxon>Metazoa</taxon>
        <taxon>Spiralia</taxon>
        <taxon>Lophotrochozoa</taxon>
        <taxon>Platyhelminthes</taxon>
        <taxon>Trematoda</taxon>
        <taxon>Digenea</taxon>
        <taxon>Opisthorchiida</taxon>
        <taxon>Opisthorchiata</taxon>
        <taxon>Opisthorchiidae</taxon>
        <taxon>Opisthorchis</taxon>
    </lineage>
</organism>
<evidence type="ECO:0000256" key="2">
    <source>
        <dbReference type="ARBA" id="ARBA00022840"/>
    </source>
</evidence>
<feature type="domain" description="AAA+ ATPase" evidence="3">
    <location>
        <begin position="317"/>
        <end position="489"/>
    </location>
</feature>
<dbReference type="AlphaFoldDB" id="A0A074ZWP2"/>
<keyword evidence="5" id="KW-1185">Reference proteome</keyword>
<dbReference type="Pfam" id="PF01467">
    <property type="entry name" value="CTP_transf_like"/>
    <property type="match status" value="1"/>
</dbReference>
<evidence type="ECO:0000313" key="4">
    <source>
        <dbReference type="EMBL" id="KER31541.1"/>
    </source>
</evidence>
<sequence>MYSTGLLVLSSVTKKQTLGSLLTSASSFIKHELFVSFPTATKFGIDFWKFAVSLCYNTASEVCPLLDVRLVLPATDLKDHLIKFDVVLTHDQSRDQALHYARILNPHFNNDVLVTSVENNPGNKTSEFLEAEKDTRIFDSHDHVCLGGTFDRLHNGHKILLSTGALLTKRSMLVGITGDTMLKSKHLAPLIQSFNRRRSDIQSFLLDIGFPKSKLEIVELTDAYGPPAYRSEFGCIVASAESVDNCHKLNEIRTSHGLNPVRIEAIDLVNEPRCSPESLPDEVYEPKLSSSIHRFNLLGTLLRPVNVDAVNHRKARLPYVIGLAGPSGAGKSALARRLADVSPSVHVVDCDKLGHEAYRPDTPCYKALLNHFGFDAIACPEPPHEIDRAKLGKIVFADAQRLIELNQLVWPEIERQVQEFLVQLEEKSSNSKSPDSRPIVILDAAVLLQANWDRFCDEVWIAILTKDEAHRRIRERGHLSCEVAAERLARQAGAIAEATGGLDWWDVGQVDTGCGPVGRAHVVLSTQWEPECSQKQVEKAFKLLKELLKPRHPLYLVAFNVRTLKQAGQQAALALALDSLGIDVCCVSETRIQDASTVVELTAPSVSTRFRLRTSSDPEAAAVGCAGVGIVLSHRAEVSLLDWIPVDRRLCAVRLATSVKESHKRQVDRCLFIVSAYAPIDCSSDAVKDRFYDVLNALLRRAKSSDIVVVAGDMNAQVGRLSASETQLGGRHGLDSVRTDNGERLLQLCADRRLFLCSTNFRNSRSRLATWCPPTTGRPQTQIDHVAIGYRWRGSITDCRSFWNTFVHSDHALVRSCFALRFPGPRKVRTNRMATERLADPDVRRTYKNSLLESLPNAPPSDVNSYWDEIATSLHTSVVYDCIRSLKCHRAPGPDDLPPALFKDGGEVLSQPLSDLFACIWEKESVPDNWGEWVVVPVVKKGRVVNCLSECLEVLSNKSWLYGSEASVLNTDVMLSMMMMMTMNYLFANEISGVDLIFLLHFLMVSQRSENAFFRVLHVKFSKREIQTALHTFASSTPSILFTLGCLAISTASATSRCGVNLKPRLRMSTFSKSILCPVSRACPAIAESLTNAWYSSAFLGGLLMERLCSPILSLHFILYTQFLVLSTGRRSFKCTNTERKVFPFWKATLIRFFTSSCAALRSTSSVHSALTLLNIAEAMLAYTAFGCAEE</sequence>
<dbReference type="SUPFAM" id="SSF56219">
    <property type="entry name" value="DNase I-like"/>
    <property type="match status" value="1"/>
</dbReference>
<dbReference type="Pfam" id="PF03372">
    <property type="entry name" value="Exo_endo_phos"/>
    <property type="match status" value="1"/>
</dbReference>
<dbReference type="SUPFAM" id="SSF52540">
    <property type="entry name" value="P-loop containing nucleoside triphosphate hydrolases"/>
    <property type="match status" value="1"/>
</dbReference>
<dbReference type="EMBL" id="KL596644">
    <property type="protein sequence ID" value="KER31541.1"/>
    <property type="molecule type" value="Genomic_DNA"/>
</dbReference>
<dbReference type="CTD" id="20316379"/>
<dbReference type="NCBIfam" id="TIGR00152">
    <property type="entry name" value="dephospho-CoA kinase"/>
    <property type="match status" value="1"/>
</dbReference>
<dbReference type="HAMAP" id="MF_00376">
    <property type="entry name" value="Dephospho_CoA_kinase"/>
    <property type="match status" value="1"/>
</dbReference>
<dbReference type="Gene3D" id="3.60.10.10">
    <property type="entry name" value="Endonuclease/exonuclease/phosphatase"/>
    <property type="match status" value="1"/>
</dbReference>
<dbReference type="InterPro" id="IPR001977">
    <property type="entry name" value="Depp_CoAkinase"/>
</dbReference>
<dbReference type="CDD" id="cd02022">
    <property type="entry name" value="DPCK"/>
    <property type="match status" value="1"/>
</dbReference>
<dbReference type="GO" id="GO:0005524">
    <property type="term" value="F:ATP binding"/>
    <property type="evidence" value="ECO:0007669"/>
    <property type="project" value="UniProtKB-KW"/>
</dbReference>
<dbReference type="InterPro" id="IPR004821">
    <property type="entry name" value="Cyt_trans-like"/>
</dbReference>
<keyword evidence="2" id="KW-0067">ATP-binding</keyword>
<dbReference type="CDD" id="cd09076">
    <property type="entry name" value="L1-EN"/>
    <property type="match status" value="1"/>
</dbReference>
<dbReference type="InterPro" id="IPR014729">
    <property type="entry name" value="Rossmann-like_a/b/a_fold"/>
</dbReference>
<proteinExistence type="inferred from homology"/>
<dbReference type="SMART" id="SM00382">
    <property type="entry name" value="AAA"/>
    <property type="match status" value="1"/>
</dbReference>
<dbReference type="PANTHER" id="PTHR10695">
    <property type="entry name" value="DEPHOSPHO-COA KINASE-RELATED"/>
    <property type="match status" value="1"/>
</dbReference>
<dbReference type="PROSITE" id="PS51219">
    <property type="entry name" value="DPCK"/>
    <property type="match status" value="1"/>
</dbReference>
<dbReference type="GO" id="GO:0004140">
    <property type="term" value="F:dephospho-CoA kinase activity"/>
    <property type="evidence" value="ECO:0007669"/>
    <property type="project" value="InterPro"/>
</dbReference>
<accession>A0A074ZWP2</accession>
<dbReference type="GeneID" id="20316379"/>
<dbReference type="Gene3D" id="3.40.50.300">
    <property type="entry name" value="P-loop containing nucleotide triphosphate hydrolases"/>
    <property type="match status" value="1"/>
</dbReference>
<dbReference type="InterPro" id="IPR005135">
    <property type="entry name" value="Endo/exonuclease/phosphatase"/>
</dbReference>
<dbReference type="Pfam" id="PF01121">
    <property type="entry name" value="CoaE"/>
    <property type="match status" value="1"/>
</dbReference>
<dbReference type="InterPro" id="IPR027417">
    <property type="entry name" value="P-loop_NTPase"/>
</dbReference>
<evidence type="ECO:0000259" key="3">
    <source>
        <dbReference type="SMART" id="SM00382"/>
    </source>
</evidence>
<name>A0A074ZWP2_OPIVI</name>
<gene>
    <name evidence="4" type="ORF">T265_02191</name>
</gene>
<dbReference type="Gene3D" id="3.40.50.620">
    <property type="entry name" value="HUPs"/>
    <property type="match status" value="1"/>
</dbReference>
<reference evidence="4 5" key="1">
    <citation type="submission" date="2013-11" db="EMBL/GenBank/DDBJ databases">
        <title>Opisthorchis viverrini - life in the bile duct.</title>
        <authorList>
            <person name="Young N.D."/>
            <person name="Nagarajan N."/>
            <person name="Lin S.J."/>
            <person name="Korhonen P.K."/>
            <person name="Jex A.R."/>
            <person name="Hall R.S."/>
            <person name="Safavi-Hemami H."/>
            <person name="Kaewkong W."/>
            <person name="Bertrand D."/>
            <person name="Gao S."/>
            <person name="Seet Q."/>
            <person name="Wongkham S."/>
            <person name="Teh B.T."/>
            <person name="Wongkham C."/>
            <person name="Intapan P.M."/>
            <person name="Maleewong W."/>
            <person name="Yang X."/>
            <person name="Hu M."/>
            <person name="Wang Z."/>
            <person name="Hofmann A."/>
            <person name="Sternberg P.W."/>
            <person name="Tan P."/>
            <person name="Wang J."/>
            <person name="Gasser R.B."/>
        </authorList>
    </citation>
    <scope>NUCLEOTIDE SEQUENCE [LARGE SCALE GENOMIC DNA]</scope>
</reference>
<dbReference type="InterPro" id="IPR036691">
    <property type="entry name" value="Endo/exonu/phosph_ase_sf"/>
</dbReference>